<evidence type="ECO:0000313" key="2">
    <source>
        <dbReference type="Proteomes" id="UP000609323"/>
    </source>
</evidence>
<name>A0ABQ1GGT9_9BACL</name>
<keyword evidence="2" id="KW-1185">Reference proteome</keyword>
<accession>A0ABQ1GGT9</accession>
<dbReference type="EMBL" id="BMHF01000011">
    <property type="protein sequence ID" value="GGA43439.1"/>
    <property type="molecule type" value="Genomic_DNA"/>
</dbReference>
<dbReference type="Proteomes" id="UP000609323">
    <property type="component" value="Unassembled WGS sequence"/>
</dbReference>
<sequence length="58" mass="6721">MSSFLFLINGLSLSSETVCTLVSLYVCEGMKEKQEKFWYSKGNKFVTIKNKLMNLLMF</sequence>
<comment type="caution">
    <text evidence="1">The sequence shown here is derived from an EMBL/GenBank/DDBJ whole genome shotgun (WGS) entry which is preliminary data.</text>
</comment>
<protein>
    <submittedName>
        <fullName evidence="1">Uncharacterized protein</fullName>
    </submittedName>
</protein>
<reference evidence="2" key="1">
    <citation type="journal article" date="2019" name="Int. J. Syst. Evol. Microbiol.">
        <title>The Global Catalogue of Microorganisms (GCM) 10K type strain sequencing project: providing services to taxonomists for standard genome sequencing and annotation.</title>
        <authorList>
            <consortium name="The Broad Institute Genomics Platform"/>
            <consortium name="The Broad Institute Genome Sequencing Center for Infectious Disease"/>
            <person name="Wu L."/>
            <person name="Ma J."/>
        </authorList>
    </citation>
    <scope>NUCLEOTIDE SEQUENCE [LARGE SCALE GENOMIC DNA]</scope>
    <source>
        <strain evidence="2">CGMCC 1.15044</strain>
    </source>
</reference>
<evidence type="ECO:0000313" key="1">
    <source>
        <dbReference type="EMBL" id="GGA43439.1"/>
    </source>
</evidence>
<organism evidence="1 2">
    <name type="scientific">Paenibacillus physcomitrellae</name>
    <dbReference type="NCBI Taxonomy" id="1619311"/>
    <lineage>
        <taxon>Bacteria</taxon>
        <taxon>Bacillati</taxon>
        <taxon>Bacillota</taxon>
        <taxon>Bacilli</taxon>
        <taxon>Bacillales</taxon>
        <taxon>Paenibacillaceae</taxon>
        <taxon>Paenibacillus</taxon>
    </lineage>
</organism>
<gene>
    <name evidence="1" type="ORF">GCM10010917_30910</name>
</gene>
<proteinExistence type="predicted"/>